<evidence type="ECO:0000256" key="1">
    <source>
        <dbReference type="ARBA" id="ARBA00004370"/>
    </source>
</evidence>
<keyword evidence="4 8" id="KW-0406">Ion transport</keyword>
<dbReference type="PATRIC" id="fig|1397.4.peg.2977"/>
<dbReference type="InterPro" id="IPR000711">
    <property type="entry name" value="ATPase_OSCP/dsu"/>
</dbReference>
<evidence type="ECO:0000256" key="8">
    <source>
        <dbReference type="HAMAP-Rule" id="MF_01416"/>
    </source>
</evidence>
<dbReference type="EMBL" id="LDPH01000003">
    <property type="protein sequence ID" value="KLV27410.1"/>
    <property type="molecule type" value="Genomic_DNA"/>
</dbReference>
<comment type="function">
    <text evidence="8">This protein is part of the stalk that links CF(0) to CF(1). It either transmits conformational changes from CF(0) to CF(1) or is implicated in proton conduction.</text>
</comment>
<dbReference type="NCBIfam" id="TIGR01145">
    <property type="entry name" value="ATP_synt_delta"/>
    <property type="match status" value="1"/>
</dbReference>
<dbReference type="InterPro" id="IPR020781">
    <property type="entry name" value="ATPase_OSCP/d_CS"/>
</dbReference>
<keyword evidence="10" id="KW-1185">Reference proteome</keyword>
<evidence type="ECO:0000313" key="9">
    <source>
        <dbReference type="EMBL" id="KLV27410.1"/>
    </source>
</evidence>
<accession>A0A0J1LES1</accession>
<comment type="subcellular location">
    <subcellularLocation>
        <location evidence="8">Cell membrane</location>
        <topology evidence="8">Peripheral membrane protein</topology>
    </subcellularLocation>
    <subcellularLocation>
        <location evidence="1">Membrane</location>
    </subcellularLocation>
</comment>
<keyword evidence="6 8" id="KW-0139">CF(1)</keyword>
<keyword evidence="8" id="KW-1003">Cell membrane</keyword>
<sequence length="178" mass="19803">MMDTGVAKRYALALFQIAKENGQIDQLDEEVRVVRTLVTSSPDIHTFLQSPNIALEKKKEMVKVAFASASEYIQNLLMLLIDRHREEMITSICDQFIALVNEAKGIADAKVYSIKPLTDDEKRAISATFAAKVGKISLNIENIIDSNLLGGIKVRIGNQIYDGSLQGKLNRLQRQLLG</sequence>
<keyword evidence="3 8" id="KW-0375">Hydrogen ion transport</keyword>
<proteinExistence type="inferred from homology"/>
<evidence type="ECO:0000256" key="5">
    <source>
        <dbReference type="ARBA" id="ARBA00023136"/>
    </source>
</evidence>
<evidence type="ECO:0000256" key="3">
    <source>
        <dbReference type="ARBA" id="ARBA00022781"/>
    </source>
</evidence>
<keyword evidence="2 8" id="KW-0813">Transport</keyword>
<comment type="caution">
    <text evidence="9">The sequence shown here is derived from an EMBL/GenBank/DDBJ whole genome shotgun (WGS) entry which is preliminary data.</text>
</comment>
<reference evidence="9 10" key="1">
    <citation type="submission" date="2015-05" db="EMBL/GenBank/DDBJ databases">
        <title>Whole genome sequence and identification of bacterial endophytes from Costus igneus.</title>
        <authorList>
            <person name="Lee Y.P."/>
            <person name="Gan H.M."/>
            <person name="Eng W."/>
            <person name="Wheatley M.S."/>
            <person name="Caraballo A."/>
            <person name="Polter S."/>
            <person name="Savka M.A."/>
            <person name="Hudson A.O."/>
        </authorList>
    </citation>
    <scope>NUCLEOTIDE SEQUENCE [LARGE SCALE GENOMIC DNA]</scope>
    <source>
        <strain evidence="9 10">RIT379</strain>
    </source>
</reference>
<organism evidence="9 10">
    <name type="scientific">Niallia circulans</name>
    <name type="common">Bacillus circulans</name>
    <dbReference type="NCBI Taxonomy" id="1397"/>
    <lineage>
        <taxon>Bacteria</taxon>
        <taxon>Bacillati</taxon>
        <taxon>Bacillota</taxon>
        <taxon>Bacilli</taxon>
        <taxon>Bacillales</taxon>
        <taxon>Bacillaceae</taxon>
        <taxon>Niallia</taxon>
    </lineage>
</organism>
<dbReference type="AlphaFoldDB" id="A0A0J1LES1"/>
<dbReference type="GO" id="GO:0005886">
    <property type="term" value="C:plasma membrane"/>
    <property type="evidence" value="ECO:0007669"/>
    <property type="project" value="UniProtKB-SubCell"/>
</dbReference>
<dbReference type="GeneID" id="56351815"/>
<dbReference type="Gene3D" id="1.10.520.20">
    <property type="entry name" value="N-terminal domain of the delta subunit of the F1F0-ATP synthase"/>
    <property type="match status" value="1"/>
</dbReference>
<comment type="similarity">
    <text evidence="8">Belongs to the ATPase delta chain family.</text>
</comment>
<name>A0A0J1LES1_NIACI</name>
<dbReference type="Pfam" id="PF00213">
    <property type="entry name" value="OSCP"/>
    <property type="match status" value="1"/>
</dbReference>
<comment type="function">
    <text evidence="8">F(1)F(0) ATP synthase produces ATP from ADP in the presence of a proton or sodium gradient. F-type ATPases consist of two structural domains, F(1) containing the extramembraneous catalytic core and F(0) containing the membrane proton channel, linked together by a central stalk and a peripheral stalk. During catalysis, ATP synthesis in the catalytic domain of F(1) is coupled via a rotary mechanism of the central stalk subunits to proton translocation.</text>
</comment>
<dbReference type="RefSeq" id="WP_047940730.1">
    <property type="nucleotide sequence ID" value="NZ_CP053989.1"/>
</dbReference>
<dbReference type="PANTHER" id="PTHR11910">
    <property type="entry name" value="ATP SYNTHASE DELTA CHAIN"/>
    <property type="match status" value="1"/>
</dbReference>
<dbReference type="PRINTS" id="PR00125">
    <property type="entry name" value="ATPASEDELTA"/>
</dbReference>
<evidence type="ECO:0000256" key="4">
    <source>
        <dbReference type="ARBA" id="ARBA00023065"/>
    </source>
</evidence>
<dbReference type="SUPFAM" id="SSF47928">
    <property type="entry name" value="N-terminal domain of the delta subunit of the F1F0-ATP synthase"/>
    <property type="match status" value="1"/>
</dbReference>
<dbReference type="Proteomes" id="UP000036045">
    <property type="component" value="Unassembled WGS sequence"/>
</dbReference>
<dbReference type="HAMAP" id="MF_01416">
    <property type="entry name" value="ATP_synth_delta_bact"/>
    <property type="match status" value="1"/>
</dbReference>
<evidence type="ECO:0000256" key="7">
    <source>
        <dbReference type="ARBA" id="ARBA00023310"/>
    </source>
</evidence>
<dbReference type="OrthoDB" id="9802471at2"/>
<dbReference type="InterPro" id="IPR026015">
    <property type="entry name" value="ATP_synth_OSCP/delta_N_sf"/>
</dbReference>
<dbReference type="NCBIfam" id="NF004403">
    <property type="entry name" value="PRK05758.2-4"/>
    <property type="match status" value="1"/>
</dbReference>
<dbReference type="GO" id="GO:0046933">
    <property type="term" value="F:proton-transporting ATP synthase activity, rotational mechanism"/>
    <property type="evidence" value="ECO:0007669"/>
    <property type="project" value="UniProtKB-UniRule"/>
</dbReference>
<dbReference type="GO" id="GO:0045259">
    <property type="term" value="C:proton-transporting ATP synthase complex"/>
    <property type="evidence" value="ECO:0007669"/>
    <property type="project" value="UniProtKB-KW"/>
</dbReference>
<evidence type="ECO:0000313" key="10">
    <source>
        <dbReference type="Proteomes" id="UP000036045"/>
    </source>
</evidence>
<keyword evidence="7 8" id="KW-0066">ATP synthesis</keyword>
<dbReference type="PROSITE" id="PS00389">
    <property type="entry name" value="ATPASE_DELTA"/>
    <property type="match status" value="1"/>
</dbReference>
<gene>
    <name evidence="8" type="primary">atpH</name>
    <name evidence="9" type="ORF">ABW02_04425</name>
</gene>
<keyword evidence="5 8" id="KW-0472">Membrane</keyword>
<evidence type="ECO:0000256" key="2">
    <source>
        <dbReference type="ARBA" id="ARBA00022448"/>
    </source>
</evidence>
<evidence type="ECO:0000256" key="6">
    <source>
        <dbReference type="ARBA" id="ARBA00023196"/>
    </source>
</evidence>
<protein>
    <recommendedName>
        <fullName evidence="8">ATP synthase subunit delta</fullName>
    </recommendedName>
    <alternativeName>
        <fullName evidence="8">ATP synthase F(1) sector subunit delta</fullName>
    </alternativeName>
    <alternativeName>
        <fullName evidence="8">F-type ATPase subunit delta</fullName>
        <shortName evidence="8">F-ATPase subunit delta</shortName>
    </alternativeName>
</protein>